<dbReference type="InterPro" id="IPR011049">
    <property type="entry name" value="Serralysin-like_metalloprot_C"/>
</dbReference>
<dbReference type="InterPro" id="IPR015919">
    <property type="entry name" value="Cadherin-like_sf"/>
</dbReference>
<dbReference type="PROSITE" id="PS00330">
    <property type="entry name" value="HEMOLYSIN_CALCIUM"/>
    <property type="match status" value="2"/>
</dbReference>
<evidence type="ECO:0000313" key="2">
    <source>
        <dbReference type="Proteomes" id="UP000325684"/>
    </source>
</evidence>
<dbReference type="Pfam" id="PF00353">
    <property type="entry name" value="HemolysinCabind"/>
    <property type="match status" value="1"/>
</dbReference>
<gene>
    <name evidence="1" type="ORF">FEZ63_15470</name>
</gene>
<dbReference type="SUPFAM" id="SSF49313">
    <property type="entry name" value="Cadherin-like"/>
    <property type="match status" value="1"/>
</dbReference>
<dbReference type="InterPro" id="IPR001343">
    <property type="entry name" value="Hemolysn_Ca-bd"/>
</dbReference>
<dbReference type="GO" id="GO:0016020">
    <property type="term" value="C:membrane"/>
    <property type="evidence" value="ECO:0007669"/>
    <property type="project" value="InterPro"/>
</dbReference>
<dbReference type="PRINTS" id="PR00313">
    <property type="entry name" value="CABNDNGRPT"/>
</dbReference>
<evidence type="ECO:0000313" key="1">
    <source>
        <dbReference type="EMBL" id="KAB0266156.1"/>
    </source>
</evidence>
<accession>A0A5N3P8U7</accession>
<dbReference type="EMBL" id="VCMV01000024">
    <property type="protein sequence ID" value="KAB0266156.1"/>
    <property type="molecule type" value="Genomic_DNA"/>
</dbReference>
<comment type="caution">
    <text evidence="1">The sequence shown here is derived from an EMBL/GenBank/DDBJ whole genome shotgun (WGS) entry which is preliminary data.</text>
</comment>
<sequence>MINLNGDRLTVSPGAPAGLLDVGSNATIVGTGPWDSLQLTLSVFDAFDLLGIREIAGSVRLSNGIAIGSKVLINEVEIAEIDIPDAGVLFFTFNGNASTSAVETLIRALTYQNISPQADLVLERSIGLDLADLGGGRVTAAFLTAAVAPQVTMAGPFVLTAGDDIFTGDASAEIFQATQTSLNPGDQLDGAGGNDTLELYGGGNFDLSMLAKFESIETILGSPFYDNITIDSAQLASVTVIDSNGGAFGDQVSLVGGDLDLSTIAIANFTSIVLATPDATITLSDLDTAKLIKGRDAGNNTLTLNLAQGTLSDSDRDVIHGNGIETIVSNGVTTTHWGPKLAAIEADIVTAVEGTAVFIDALGDATLTGENGEFLLLRLLISGATLDPNDVLGIDESGPVSLDAGLTVNSVVSVDVYRTSIPIGTIAFLDNHGFTISLNAQADDTTLPSLIHALTYTRKLGSTSGALTVSLSIKDQLGLDSVAHVNVDPPGTTPPPAGNAAPTGLSLSGSIIDELALNGAVVGSFSQQDPNAGDTFTYTLLDSSGGRFAIVNGKLAVADGIRLDFEQAASHQVAVRVTDQGGKSLDRSFTINLGDVASEISLGTARDDVLVGGGGNDRFSGGAGVDVLTGGAGADRLSGGLGRDVLTGGGGGDIFVFDSAVARKKNSNIDKIAEFSVRDDSICLENAIFKALGKKGSAAKPAKLGNDAFWKGTKAHDASDRIIYNDRKGVLYYDEDGNGTKVAIQIATLSKKLKMTAKDFFIV</sequence>
<dbReference type="Gene3D" id="2.150.10.10">
    <property type="entry name" value="Serralysin-like metalloprotease, C-terminal"/>
    <property type="match status" value="1"/>
</dbReference>
<dbReference type="GO" id="GO:0005509">
    <property type="term" value="F:calcium ion binding"/>
    <property type="evidence" value="ECO:0007669"/>
    <property type="project" value="InterPro"/>
</dbReference>
<dbReference type="InterPro" id="IPR018511">
    <property type="entry name" value="Hemolysin-typ_Ca-bd_CS"/>
</dbReference>
<dbReference type="RefSeq" id="WP_150946049.1">
    <property type="nucleotide sequence ID" value="NZ_VCMV01000024.1"/>
</dbReference>
<dbReference type="Proteomes" id="UP000325684">
    <property type="component" value="Unassembled WGS sequence"/>
</dbReference>
<dbReference type="OrthoDB" id="8017047at2"/>
<organism evidence="1 2">
    <name type="scientific">Microvirga brassicacearum</name>
    <dbReference type="NCBI Taxonomy" id="2580413"/>
    <lineage>
        <taxon>Bacteria</taxon>
        <taxon>Pseudomonadati</taxon>
        <taxon>Pseudomonadota</taxon>
        <taxon>Alphaproteobacteria</taxon>
        <taxon>Hyphomicrobiales</taxon>
        <taxon>Methylobacteriaceae</taxon>
        <taxon>Microvirga</taxon>
    </lineage>
</organism>
<evidence type="ECO:0008006" key="3">
    <source>
        <dbReference type="Google" id="ProtNLM"/>
    </source>
</evidence>
<reference evidence="1 2" key="1">
    <citation type="journal article" date="2019" name="Microorganisms">
        <title>Genome Insights into the Novel Species Microvirga brassicacearum, a Rapeseed Endophyte with Biotechnological Potential.</title>
        <authorList>
            <person name="Jimenez-Gomez A."/>
            <person name="Saati-Santamaria Z."/>
            <person name="Igual J.M."/>
            <person name="Rivas R."/>
            <person name="Mateos P.F."/>
            <person name="Garcia-Fraile P."/>
        </authorList>
    </citation>
    <scope>NUCLEOTIDE SEQUENCE [LARGE SCALE GENOMIC DNA]</scope>
    <source>
        <strain evidence="1 2">CDVBN77</strain>
    </source>
</reference>
<dbReference type="CDD" id="cd11304">
    <property type="entry name" value="Cadherin_repeat"/>
    <property type="match status" value="1"/>
</dbReference>
<proteinExistence type="predicted"/>
<keyword evidence="2" id="KW-1185">Reference proteome</keyword>
<protein>
    <recommendedName>
        <fullName evidence="3">Cadherin domain-containing protein</fullName>
    </recommendedName>
</protein>
<name>A0A5N3P8U7_9HYPH</name>
<dbReference type="AlphaFoldDB" id="A0A5N3P8U7"/>
<dbReference type="SUPFAM" id="SSF51120">
    <property type="entry name" value="beta-Roll"/>
    <property type="match status" value="1"/>
</dbReference>